<evidence type="ECO:0000313" key="6">
    <source>
        <dbReference type="Proteomes" id="UP000178849"/>
    </source>
</evidence>
<proteinExistence type="inferred from homology"/>
<organism evidence="5 6">
    <name type="scientific">Candidatus Komeilibacteria bacterium RIFCSPLOWO2_01_FULL_45_10</name>
    <dbReference type="NCBI Taxonomy" id="1798550"/>
    <lineage>
        <taxon>Bacteria</taxon>
        <taxon>Candidatus Komeiliibacteriota</taxon>
    </lineage>
</organism>
<evidence type="ECO:0000259" key="4">
    <source>
        <dbReference type="Pfam" id="PF00456"/>
    </source>
</evidence>
<dbReference type="STRING" id="1798550.A2927_01430"/>
<dbReference type="Pfam" id="PF00456">
    <property type="entry name" value="Transketolase_N"/>
    <property type="match status" value="1"/>
</dbReference>
<comment type="caution">
    <text evidence="5">The sequence shown here is derived from an EMBL/GenBank/DDBJ whole genome shotgun (WGS) entry which is preliminary data.</text>
</comment>
<dbReference type="AlphaFoldDB" id="A0A1G2BLM8"/>
<keyword evidence="3" id="KW-0786">Thiamine pyrophosphate</keyword>
<comment type="similarity">
    <text evidence="2">Belongs to the transketolase family.</text>
</comment>
<comment type="cofactor">
    <cofactor evidence="1">
        <name>thiamine diphosphate</name>
        <dbReference type="ChEBI" id="CHEBI:58937"/>
    </cofactor>
</comment>
<gene>
    <name evidence="5" type="ORF">A2927_01430</name>
</gene>
<evidence type="ECO:0000256" key="1">
    <source>
        <dbReference type="ARBA" id="ARBA00001964"/>
    </source>
</evidence>
<dbReference type="PANTHER" id="PTHR47514">
    <property type="entry name" value="TRANSKETOLASE N-TERMINAL SECTION-RELATED"/>
    <property type="match status" value="1"/>
</dbReference>
<protein>
    <recommendedName>
        <fullName evidence="4">Transketolase N-terminal domain-containing protein</fullName>
    </recommendedName>
</protein>
<evidence type="ECO:0000256" key="3">
    <source>
        <dbReference type="ARBA" id="ARBA00023052"/>
    </source>
</evidence>
<dbReference type="InterPro" id="IPR005474">
    <property type="entry name" value="Transketolase_N"/>
</dbReference>
<evidence type="ECO:0000256" key="2">
    <source>
        <dbReference type="ARBA" id="ARBA00007131"/>
    </source>
</evidence>
<reference evidence="5 6" key="1">
    <citation type="journal article" date="2016" name="Nat. Commun.">
        <title>Thousands of microbial genomes shed light on interconnected biogeochemical processes in an aquifer system.</title>
        <authorList>
            <person name="Anantharaman K."/>
            <person name="Brown C.T."/>
            <person name="Hug L.A."/>
            <person name="Sharon I."/>
            <person name="Castelle C.J."/>
            <person name="Probst A.J."/>
            <person name="Thomas B.C."/>
            <person name="Singh A."/>
            <person name="Wilkins M.J."/>
            <person name="Karaoz U."/>
            <person name="Brodie E.L."/>
            <person name="Williams K.H."/>
            <person name="Hubbard S.S."/>
            <person name="Banfield J.F."/>
        </authorList>
    </citation>
    <scope>NUCLEOTIDE SEQUENCE [LARGE SCALE GENOMIC DNA]</scope>
</reference>
<sequence length="274" mass="30366">MFRISIPELEEKAYKIRRQLIDLIYQAGSGHLDTCLSLVEVWLAIVYSAFFKFDPKRGAWESRTPLFLSEGHACPLQYLVNADLGYYPVEEVFAGFRKPHTLFQGHTVRHLPYGLENSNGSLGIGLWQAYGYVLVSQELVFCIVGDGEMQEPSSLGFLTAPFFIKPAPNFVLIINNNGLAQDAAIGLGPLPQVAELYRWQMIETDGHDFKALGRALQSAIEEPHHPSLIVCQTIKGKGGNPAWEGQLGHHGVPPKNEAEYQACLQGLENSKGQS</sequence>
<dbReference type="EMBL" id="MHKL01000003">
    <property type="protein sequence ID" value="OGY90002.1"/>
    <property type="molecule type" value="Genomic_DNA"/>
</dbReference>
<dbReference type="SUPFAM" id="SSF52518">
    <property type="entry name" value="Thiamin diphosphate-binding fold (THDP-binding)"/>
    <property type="match status" value="1"/>
</dbReference>
<name>A0A1G2BLM8_9BACT</name>
<feature type="domain" description="Transketolase N-terminal" evidence="4">
    <location>
        <begin position="14"/>
        <end position="257"/>
    </location>
</feature>
<dbReference type="Gene3D" id="3.40.50.970">
    <property type="match status" value="1"/>
</dbReference>
<dbReference type="InterPro" id="IPR029061">
    <property type="entry name" value="THDP-binding"/>
</dbReference>
<accession>A0A1G2BLM8</accession>
<dbReference type="PANTHER" id="PTHR47514:SF1">
    <property type="entry name" value="TRANSKETOLASE N-TERMINAL SECTION-RELATED"/>
    <property type="match status" value="1"/>
</dbReference>
<evidence type="ECO:0000313" key="5">
    <source>
        <dbReference type="EMBL" id="OGY90002.1"/>
    </source>
</evidence>
<dbReference type="Proteomes" id="UP000178849">
    <property type="component" value="Unassembled WGS sequence"/>
</dbReference>